<evidence type="ECO:0000313" key="1">
    <source>
        <dbReference type="EMBL" id="GAA3043417.1"/>
    </source>
</evidence>
<sequence length="101" mass="10930">MTEAPRFDDENSPRGDCHTPGVVVGLKMLAVEEPAPEETAEYLLRQEKLSRTLHLTGPAELFGEVVPTVGSRLTVDLSDPCLELDDAGAIRKPQSAGSPFR</sequence>
<protein>
    <submittedName>
        <fullName evidence="1">Uncharacterized protein</fullName>
    </submittedName>
</protein>
<organism evidence="1 2">
    <name type="scientific">Gordonia defluvii</name>
    <dbReference type="NCBI Taxonomy" id="283718"/>
    <lineage>
        <taxon>Bacteria</taxon>
        <taxon>Bacillati</taxon>
        <taxon>Actinomycetota</taxon>
        <taxon>Actinomycetes</taxon>
        <taxon>Mycobacteriales</taxon>
        <taxon>Gordoniaceae</taxon>
        <taxon>Gordonia</taxon>
    </lineage>
</organism>
<evidence type="ECO:0000313" key="2">
    <source>
        <dbReference type="Proteomes" id="UP001501035"/>
    </source>
</evidence>
<accession>A0ABP6LK48</accession>
<name>A0ABP6LK48_9ACTN</name>
<gene>
    <name evidence="1" type="ORF">GCM10010528_23730</name>
</gene>
<reference evidence="2" key="1">
    <citation type="journal article" date="2019" name="Int. J. Syst. Evol. Microbiol.">
        <title>The Global Catalogue of Microorganisms (GCM) 10K type strain sequencing project: providing services to taxonomists for standard genome sequencing and annotation.</title>
        <authorList>
            <consortium name="The Broad Institute Genomics Platform"/>
            <consortium name="The Broad Institute Genome Sequencing Center for Infectious Disease"/>
            <person name="Wu L."/>
            <person name="Ma J."/>
        </authorList>
    </citation>
    <scope>NUCLEOTIDE SEQUENCE [LARGE SCALE GENOMIC DNA]</scope>
    <source>
        <strain evidence="2">JCM 14234</strain>
    </source>
</reference>
<dbReference type="Proteomes" id="UP001501035">
    <property type="component" value="Unassembled WGS sequence"/>
</dbReference>
<dbReference type="EMBL" id="BAAAVS010000049">
    <property type="protein sequence ID" value="GAA3043417.1"/>
    <property type="molecule type" value="Genomic_DNA"/>
</dbReference>
<proteinExistence type="predicted"/>
<keyword evidence="2" id="KW-1185">Reference proteome</keyword>
<comment type="caution">
    <text evidence="1">The sequence shown here is derived from an EMBL/GenBank/DDBJ whole genome shotgun (WGS) entry which is preliminary data.</text>
</comment>
<dbReference type="RefSeq" id="WP_344716806.1">
    <property type="nucleotide sequence ID" value="NZ_BAAAVS010000049.1"/>
</dbReference>